<reference evidence="1 2" key="1">
    <citation type="journal article" date="2019" name="Environ. Microbiol.">
        <title>Species interactions and distinct microbial communities in high Arctic permafrost affected cryosols are associated with the CH4 and CO2 gas fluxes.</title>
        <authorList>
            <person name="Altshuler I."/>
            <person name="Hamel J."/>
            <person name="Turney S."/>
            <person name="Magnuson E."/>
            <person name="Levesque R."/>
            <person name="Greer C."/>
            <person name="Whyte L.G."/>
        </authorList>
    </citation>
    <scope>NUCLEOTIDE SEQUENCE [LARGE SCALE GENOMIC DNA]</scope>
    <source>
        <strain evidence="1 2">S9.3B</strain>
    </source>
</reference>
<dbReference type="RefSeq" id="WP_140885400.1">
    <property type="nucleotide sequence ID" value="NZ_RCZP01000023.1"/>
</dbReference>
<proteinExistence type="predicted"/>
<dbReference type="Proteomes" id="UP000317078">
    <property type="component" value="Unassembled WGS sequence"/>
</dbReference>
<dbReference type="GO" id="GO:0044781">
    <property type="term" value="P:bacterial-type flagellum organization"/>
    <property type="evidence" value="ECO:0007669"/>
    <property type="project" value="InterPro"/>
</dbReference>
<keyword evidence="1" id="KW-0282">Flagellum</keyword>
<dbReference type="OrthoDB" id="9808944at2"/>
<keyword evidence="1" id="KW-0966">Cell projection</keyword>
<dbReference type="InterPro" id="IPR010845">
    <property type="entry name" value="FlaF"/>
</dbReference>
<evidence type="ECO:0000313" key="2">
    <source>
        <dbReference type="Proteomes" id="UP000317078"/>
    </source>
</evidence>
<evidence type="ECO:0000313" key="1">
    <source>
        <dbReference type="EMBL" id="TPG51932.1"/>
    </source>
</evidence>
<sequence>MMQQPNPAMAYRAARAGMPVRAQEADVFRRVTGALRAARSGGAESALRRARALSDNRRLWLAVEGVLVDPTNGLPAPLRASIISVGRTVLKEMEGEQPDLDFLIEVNENIAAGLAGAA</sequence>
<protein>
    <submittedName>
        <fullName evidence="1">Flagellar FlaF family protein</fullName>
    </submittedName>
</protein>
<name>A0A502FRN0_9PROT</name>
<keyword evidence="2" id="KW-1185">Reference proteome</keyword>
<dbReference type="Pfam" id="PF07309">
    <property type="entry name" value="FlaF"/>
    <property type="match status" value="1"/>
</dbReference>
<organism evidence="1 2">
    <name type="scientific">Muricoccus nepalensis</name>
    <dbReference type="NCBI Taxonomy" id="1854500"/>
    <lineage>
        <taxon>Bacteria</taxon>
        <taxon>Pseudomonadati</taxon>
        <taxon>Pseudomonadota</taxon>
        <taxon>Alphaproteobacteria</taxon>
        <taxon>Acetobacterales</taxon>
        <taxon>Roseomonadaceae</taxon>
        <taxon>Muricoccus</taxon>
    </lineage>
</organism>
<dbReference type="AlphaFoldDB" id="A0A502FRN0"/>
<dbReference type="EMBL" id="RCZP01000023">
    <property type="protein sequence ID" value="TPG51932.1"/>
    <property type="molecule type" value="Genomic_DNA"/>
</dbReference>
<keyword evidence="1" id="KW-0969">Cilium</keyword>
<comment type="caution">
    <text evidence="1">The sequence shown here is derived from an EMBL/GenBank/DDBJ whole genome shotgun (WGS) entry which is preliminary data.</text>
</comment>
<accession>A0A502FRN0</accession>
<gene>
    <name evidence="1" type="ORF">EAH89_19465</name>
</gene>